<keyword evidence="5 8" id="KW-0687">Ribonucleoprotein</keyword>
<dbReference type="GO" id="GO:0022627">
    <property type="term" value="C:cytosolic small ribosomal subunit"/>
    <property type="evidence" value="ECO:0007669"/>
    <property type="project" value="TreeGrafter"/>
</dbReference>
<proteinExistence type="inferred from homology"/>
<dbReference type="InterPro" id="IPR015946">
    <property type="entry name" value="KH_dom-like_a/b"/>
</dbReference>
<dbReference type="HAMAP" id="MF_01309_B">
    <property type="entry name" value="Ribosomal_uS3_B"/>
    <property type="match status" value="1"/>
</dbReference>
<dbReference type="GO" id="GO:0003729">
    <property type="term" value="F:mRNA binding"/>
    <property type="evidence" value="ECO:0007669"/>
    <property type="project" value="UniProtKB-UniRule"/>
</dbReference>
<comment type="function">
    <text evidence="6 8">Binds the lower part of the 30S subunit head. Binds mRNA in the 70S ribosome, positioning it for translation.</text>
</comment>
<dbReference type="AlphaFoldDB" id="A0A1F6MBN6"/>
<dbReference type="GO" id="GO:0003735">
    <property type="term" value="F:structural constituent of ribosome"/>
    <property type="evidence" value="ECO:0007669"/>
    <property type="project" value="InterPro"/>
</dbReference>
<dbReference type="InterPro" id="IPR005704">
    <property type="entry name" value="Ribosomal_uS3_bac-typ"/>
</dbReference>
<organism evidence="10 11">
    <name type="scientific">Candidatus Magasanikbacteria bacterium RIFCSPHIGHO2_02_FULL_45_10</name>
    <dbReference type="NCBI Taxonomy" id="1798679"/>
    <lineage>
        <taxon>Bacteria</taxon>
        <taxon>Candidatus Magasanikiibacteriota</taxon>
    </lineage>
</organism>
<evidence type="ECO:0000256" key="5">
    <source>
        <dbReference type="ARBA" id="ARBA00023274"/>
    </source>
</evidence>
<dbReference type="InterPro" id="IPR001351">
    <property type="entry name" value="Ribosomal_uS3_C"/>
</dbReference>
<gene>
    <name evidence="8" type="primary">rpsC</name>
    <name evidence="10" type="ORF">A3D53_02480</name>
</gene>
<dbReference type="FunFam" id="3.30.300.20:FF:000001">
    <property type="entry name" value="30S ribosomal protein S3"/>
    <property type="match status" value="1"/>
</dbReference>
<dbReference type="PROSITE" id="PS50823">
    <property type="entry name" value="KH_TYPE_2"/>
    <property type="match status" value="1"/>
</dbReference>
<evidence type="ECO:0000256" key="4">
    <source>
        <dbReference type="ARBA" id="ARBA00022980"/>
    </source>
</evidence>
<dbReference type="InterPro" id="IPR009019">
    <property type="entry name" value="KH_sf_prok-type"/>
</dbReference>
<name>A0A1F6MBN6_9BACT</name>
<dbReference type="Proteomes" id="UP000176413">
    <property type="component" value="Unassembled WGS sequence"/>
</dbReference>
<dbReference type="SUPFAM" id="SSF54821">
    <property type="entry name" value="Ribosomal protein S3 C-terminal domain"/>
    <property type="match status" value="1"/>
</dbReference>
<dbReference type="PANTHER" id="PTHR11760">
    <property type="entry name" value="30S/40S RIBOSOMAL PROTEIN S3"/>
    <property type="match status" value="1"/>
</dbReference>
<keyword evidence="4 8" id="KW-0689">Ribosomal protein</keyword>
<dbReference type="GO" id="GO:0006412">
    <property type="term" value="P:translation"/>
    <property type="evidence" value="ECO:0007669"/>
    <property type="project" value="UniProtKB-UniRule"/>
</dbReference>
<evidence type="ECO:0000256" key="8">
    <source>
        <dbReference type="HAMAP-Rule" id="MF_01309"/>
    </source>
</evidence>
<comment type="subunit">
    <text evidence="8">Part of the 30S ribosomal subunit. Forms a tight complex with proteins S10 and S14.</text>
</comment>
<dbReference type="Gene3D" id="3.30.1140.32">
    <property type="entry name" value="Ribosomal protein S3, C-terminal domain"/>
    <property type="match status" value="1"/>
</dbReference>
<reference evidence="10 11" key="1">
    <citation type="journal article" date="2016" name="Nat. Commun.">
        <title>Thousands of microbial genomes shed light on interconnected biogeochemical processes in an aquifer system.</title>
        <authorList>
            <person name="Anantharaman K."/>
            <person name="Brown C.T."/>
            <person name="Hug L.A."/>
            <person name="Sharon I."/>
            <person name="Castelle C.J."/>
            <person name="Probst A.J."/>
            <person name="Thomas B.C."/>
            <person name="Singh A."/>
            <person name="Wilkins M.J."/>
            <person name="Karaoz U."/>
            <person name="Brodie E.L."/>
            <person name="Williams K.H."/>
            <person name="Hubbard S.S."/>
            <person name="Banfield J.F."/>
        </authorList>
    </citation>
    <scope>NUCLEOTIDE SEQUENCE [LARGE SCALE GENOMIC DNA]</scope>
</reference>
<evidence type="ECO:0000256" key="7">
    <source>
        <dbReference type="ARBA" id="ARBA00035257"/>
    </source>
</evidence>
<dbReference type="SUPFAM" id="SSF54814">
    <property type="entry name" value="Prokaryotic type KH domain (KH-domain type II)"/>
    <property type="match status" value="1"/>
</dbReference>
<keyword evidence="2 8" id="KW-0699">rRNA-binding</keyword>
<comment type="caution">
    <text evidence="10">The sequence shown here is derived from an EMBL/GenBank/DDBJ whole genome shotgun (WGS) entry which is preliminary data.</text>
</comment>
<evidence type="ECO:0000313" key="11">
    <source>
        <dbReference type="Proteomes" id="UP000176413"/>
    </source>
</evidence>
<dbReference type="CDD" id="cd02412">
    <property type="entry name" value="KH-II_30S_S3"/>
    <property type="match status" value="1"/>
</dbReference>
<evidence type="ECO:0000256" key="1">
    <source>
        <dbReference type="ARBA" id="ARBA00010761"/>
    </source>
</evidence>
<dbReference type="GO" id="GO:0019843">
    <property type="term" value="F:rRNA binding"/>
    <property type="evidence" value="ECO:0007669"/>
    <property type="project" value="UniProtKB-UniRule"/>
</dbReference>
<keyword evidence="3 8" id="KW-0694">RNA-binding</keyword>
<dbReference type="InterPro" id="IPR036419">
    <property type="entry name" value="Ribosomal_S3_C_sf"/>
</dbReference>
<evidence type="ECO:0000256" key="6">
    <source>
        <dbReference type="ARBA" id="ARBA00024998"/>
    </source>
</evidence>
<protein>
    <recommendedName>
        <fullName evidence="7 8">Small ribosomal subunit protein uS3</fullName>
    </recommendedName>
</protein>
<dbReference type="Gene3D" id="3.30.300.20">
    <property type="match status" value="1"/>
</dbReference>
<evidence type="ECO:0000256" key="2">
    <source>
        <dbReference type="ARBA" id="ARBA00022730"/>
    </source>
</evidence>
<evidence type="ECO:0000313" key="10">
    <source>
        <dbReference type="EMBL" id="OGH69029.1"/>
    </source>
</evidence>
<evidence type="ECO:0000259" key="9">
    <source>
        <dbReference type="PROSITE" id="PS50823"/>
    </source>
</evidence>
<dbReference type="NCBIfam" id="TIGR01009">
    <property type="entry name" value="rpsC_bact"/>
    <property type="match status" value="1"/>
</dbReference>
<dbReference type="InterPro" id="IPR004044">
    <property type="entry name" value="KH_dom_type_2"/>
</dbReference>
<feature type="domain" description="KH type-2" evidence="9">
    <location>
        <begin position="39"/>
        <end position="110"/>
    </location>
</feature>
<dbReference type="Pfam" id="PF07650">
    <property type="entry name" value="KH_2"/>
    <property type="match status" value="1"/>
</dbReference>
<dbReference type="Pfam" id="PF00189">
    <property type="entry name" value="Ribosomal_S3_C"/>
    <property type="match status" value="1"/>
</dbReference>
<evidence type="ECO:0000256" key="3">
    <source>
        <dbReference type="ARBA" id="ARBA00022884"/>
    </source>
</evidence>
<dbReference type="PANTHER" id="PTHR11760:SF19">
    <property type="entry name" value="SMALL RIBOSOMAL SUBUNIT PROTEIN US3C"/>
    <property type="match status" value="1"/>
</dbReference>
<dbReference type="InterPro" id="IPR057258">
    <property type="entry name" value="Ribosomal_uS3"/>
</dbReference>
<sequence>MGHKVHPKIQRIPFIFPWDSRWFAKKEIYPLFLEQEIAIREFLYKKLKEAGIDAISIERTPKDLTVTILAAKPGVVIGRGGAGLEEVRKHIEKKILQFKTKVKLNIQPVNQPALSAAVVAQNAALDTEKRLPFRRVMKQILEKVMAAGAKGVKVSMAGRLNGVEIARREKLAAGKMSLITIRSNVDYGFAEAHTMFGKIGIKVWIYHGETFGRRDKFEKKAEESAKKVVHKTPLK</sequence>
<accession>A0A1F6MBN6</accession>
<dbReference type="EMBL" id="MFQA01000019">
    <property type="protein sequence ID" value="OGH69029.1"/>
    <property type="molecule type" value="Genomic_DNA"/>
</dbReference>
<comment type="similarity">
    <text evidence="1 8">Belongs to the universal ribosomal protein uS3 family.</text>
</comment>